<dbReference type="Pfam" id="PF00535">
    <property type="entry name" value="Glycos_transf_2"/>
    <property type="match status" value="1"/>
</dbReference>
<dbReference type="EMBL" id="FZOS01000001">
    <property type="protein sequence ID" value="SNS05113.1"/>
    <property type="molecule type" value="Genomic_DNA"/>
</dbReference>
<sequence>MTPHAERLGTTLVVTPYHREPRHLIERCVASVAGQTMPVDHILVADGHPQAWIDDLPVRHIRLDRAHANFGNTPRAIGMMLGIAEGYGAIAPLDADNWLDPDHVAECRGAAARVEHCDYVIAGRRFCRPDGSVMPVPEEPIDRHVDTSCFYFLPSSYWLLPLWGTMPNPVSPLCDRVFYHAIRARGLQAAMTERPTVNFNVTVRGFFTELGEEPPPEAKDPPDFGAIQGWIDGLDDRQLADAARRAGVALLRGPQPPQ</sequence>
<proteinExistence type="predicted"/>
<dbReference type="Proteomes" id="UP000198281">
    <property type="component" value="Unassembled WGS sequence"/>
</dbReference>
<dbReference type="RefSeq" id="WP_179220649.1">
    <property type="nucleotide sequence ID" value="NZ_FZOS01000001.1"/>
</dbReference>
<gene>
    <name evidence="2" type="ORF">SAMN06295912_10139</name>
</gene>
<evidence type="ECO:0000313" key="3">
    <source>
        <dbReference type="Proteomes" id="UP000198281"/>
    </source>
</evidence>
<organism evidence="2 3">
    <name type="scientific">Edaphosphingomonas laterariae</name>
    <dbReference type="NCBI Taxonomy" id="861865"/>
    <lineage>
        <taxon>Bacteria</taxon>
        <taxon>Pseudomonadati</taxon>
        <taxon>Pseudomonadota</taxon>
        <taxon>Alphaproteobacteria</taxon>
        <taxon>Sphingomonadales</taxon>
        <taxon>Rhizorhabdaceae</taxon>
        <taxon>Edaphosphingomonas</taxon>
    </lineage>
</organism>
<dbReference type="AlphaFoldDB" id="A0A239BDJ7"/>
<name>A0A239BDJ7_9SPHN</name>
<protein>
    <submittedName>
        <fullName evidence="2">Glycosyl transferase family 2</fullName>
    </submittedName>
</protein>
<dbReference type="GO" id="GO:0016740">
    <property type="term" value="F:transferase activity"/>
    <property type="evidence" value="ECO:0007669"/>
    <property type="project" value="UniProtKB-KW"/>
</dbReference>
<keyword evidence="2" id="KW-0808">Transferase</keyword>
<dbReference type="InterPro" id="IPR029044">
    <property type="entry name" value="Nucleotide-diphossugar_trans"/>
</dbReference>
<dbReference type="CDD" id="cd00761">
    <property type="entry name" value="Glyco_tranf_GTA_type"/>
    <property type="match status" value="1"/>
</dbReference>
<feature type="domain" description="Glycosyltransferase 2-like" evidence="1">
    <location>
        <begin position="13"/>
        <end position="137"/>
    </location>
</feature>
<accession>A0A239BDJ7</accession>
<keyword evidence="3" id="KW-1185">Reference proteome</keyword>
<dbReference type="SUPFAM" id="SSF53448">
    <property type="entry name" value="Nucleotide-diphospho-sugar transferases"/>
    <property type="match status" value="1"/>
</dbReference>
<dbReference type="Gene3D" id="3.90.550.10">
    <property type="entry name" value="Spore Coat Polysaccharide Biosynthesis Protein SpsA, Chain A"/>
    <property type="match status" value="1"/>
</dbReference>
<reference evidence="3" key="1">
    <citation type="submission" date="2017-06" db="EMBL/GenBank/DDBJ databases">
        <authorList>
            <person name="Varghese N."/>
            <person name="Submissions S."/>
        </authorList>
    </citation>
    <scope>NUCLEOTIDE SEQUENCE [LARGE SCALE GENOMIC DNA]</scope>
    <source>
        <strain evidence="3">LNB2</strain>
    </source>
</reference>
<evidence type="ECO:0000259" key="1">
    <source>
        <dbReference type="Pfam" id="PF00535"/>
    </source>
</evidence>
<dbReference type="InterPro" id="IPR001173">
    <property type="entry name" value="Glyco_trans_2-like"/>
</dbReference>
<evidence type="ECO:0000313" key="2">
    <source>
        <dbReference type="EMBL" id="SNS05113.1"/>
    </source>
</evidence>